<dbReference type="EMBL" id="PYDT01000005">
    <property type="protein sequence ID" value="THU60344.1"/>
    <property type="molecule type" value="Genomic_DNA"/>
</dbReference>
<reference evidence="2 3" key="1">
    <citation type="journal article" date="2019" name="Nat. Plants">
        <title>Genome sequencing of Musa balbisiana reveals subgenome evolution and function divergence in polyploid bananas.</title>
        <authorList>
            <person name="Yao X."/>
        </authorList>
    </citation>
    <scope>NUCLEOTIDE SEQUENCE [LARGE SCALE GENOMIC DNA]</scope>
    <source>
        <strain evidence="3">cv. DH-PKW</strain>
        <tissue evidence="2">Leaves</tissue>
    </source>
</reference>
<dbReference type="AlphaFoldDB" id="A0A4S8JGJ4"/>
<name>A0A4S8JGJ4_MUSBA</name>
<keyword evidence="3" id="KW-1185">Reference proteome</keyword>
<feature type="compositionally biased region" description="Low complexity" evidence="1">
    <location>
        <begin position="7"/>
        <end position="16"/>
    </location>
</feature>
<dbReference type="PANTHER" id="PTHR34466">
    <property type="entry name" value="OS11G0129800 PROTEIN"/>
    <property type="match status" value="1"/>
</dbReference>
<feature type="compositionally biased region" description="Basic residues" evidence="1">
    <location>
        <begin position="149"/>
        <end position="161"/>
    </location>
</feature>
<evidence type="ECO:0000313" key="3">
    <source>
        <dbReference type="Proteomes" id="UP000317650"/>
    </source>
</evidence>
<organism evidence="2 3">
    <name type="scientific">Musa balbisiana</name>
    <name type="common">Banana</name>
    <dbReference type="NCBI Taxonomy" id="52838"/>
    <lineage>
        <taxon>Eukaryota</taxon>
        <taxon>Viridiplantae</taxon>
        <taxon>Streptophyta</taxon>
        <taxon>Embryophyta</taxon>
        <taxon>Tracheophyta</taxon>
        <taxon>Spermatophyta</taxon>
        <taxon>Magnoliopsida</taxon>
        <taxon>Liliopsida</taxon>
        <taxon>Zingiberales</taxon>
        <taxon>Musaceae</taxon>
        <taxon>Musa</taxon>
    </lineage>
</organism>
<feature type="compositionally biased region" description="Low complexity" evidence="1">
    <location>
        <begin position="24"/>
        <end position="33"/>
    </location>
</feature>
<sequence>MATAAFRSTSGRSSIGSRGGGGATRDAGSSNRGGHPHRRSRSLSRYSGRFPPPPPEPDDFPTPRGRFVNKLRGAGFPEISLDDIADEFFRARAESDEDTEPSAARSRPLSSVSSYRMETESSRRRGRSVSRPPDRHAAPTKGVSDSVLRRRRSVSVARHRCSNSENDVDSHSASTQVKSRISGNGKLQEPSSHRSVKNGDLLKRSGSQKDFFHSHDSYSSHSSSLTDDEAWDFCSRRCGVEKTNQAVYAPEKGENPIGDEEDFGLYEVMRKEVRHAVKEIRTELEKVMVKNEPSTIVSSDGIQPKSSEVLQAIAEIRRNYTTELEQACYDYIFKIFYGFGNELLKDPHQSEKRKQDLLAELALEEERGQELSKIVKELLPSPKNSAVPERQSRSRRRNHDRTRMSKHLTEEAEKYFEDFLFNVEDTDISSFDGERSDTSSNIRDPGLLNSAAETHESVPGAAAGPVDKDGVLLPWLKWETSSGPSPCKSKAGFPVSSGNNLSAAALPKQEASTDFSSCNQIASSYGSWSPEGTESSSIVSRDRSISKFGVGNHLSMSSDGRTTQSSFYMDEYVNLKQHEDLLFERLEQRQRIESGSMILCGRLLT</sequence>
<evidence type="ECO:0000256" key="1">
    <source>
        <dbReference type="SAM" id="MobiDB-lite"/>
    </source>
</evidence>
<protein>
    <submittedName>
        <fullName evidence="2">Uncharacterized protein</fullName>
    </submittedName>
</protein>
<dbReference type="PANTHER" id="PTHR34466:SF1">
    <property type="entry name" value="OS06G0609800 PROTEIN"/>
    <property type="match status" value="1"/>
</dbReference>
<feature type="region of interest" description="Disordered" evidence="1">
    <location>
        <begin position="374"/>
        <end position="406"/>
    </location>
</feature>
<feature type="region of interest" description="Disordered" evidence="1">
    <location>
        <begin position="92"/>
        <end position="201"/>
    </location>
</feature>
<accession>A0A4S8JGJ4</accession>
<gene>
    <name evidence="2" type="ORF">C4D60_Mb07t11660</name>
</gene>
<feature type="compositionally biased region" description="Polar residues" evidence="1">
    <location>
        <begin position="171"/>
        <end position="182"/>
    </location>
</feature>
<dbReference type="Proteomes" id="UP000317650">
    <property type="component" value="Chromosome 7"/>
</dbReference>
<evidence type="ECO:0000313" key="2">
    <source>
        <dbReference type="EMBL" id="THU60344.1"/>
    </source>
</evidence>
<feature type="region of interest" description="Disordered" evidence="1">
    <location>
        <begin position="1"/>
        <end position="76"/>
    </location>
</feature>
<dbReference type="STRING" id="52838.A0A4S8JGJ4"/>
<comment type="caution">
    <text evidence="2">The sequence shown here is derived from an EMBL/GenBank/DDBJ whole genome shotgun (WGS) entry which is preliminary data.</text>
</comment>
<proteinExistence type="predicted"/>